<dbReference type="GeneID" id="93069540"/>
<dbReference type="Gene3D" id="2.160.20.110">
    <property type="match status" value="1"/>
</dbReference>
<protein>
    <submittedName>
        <fullName evidence="2">Collagen triple helix repeat-containing protein</fullName>
    </submittedName>
</protein>
<evidence type="ECO:0000313" key="3">
    <source>
        <dbReference type="Proteomes" id="UP000254424"/>
    </source>
</evidence>
<feature type="signal peptide" evidence="1">
    <location>
        <begin position="1"/>
        <end position="24"/>
    </location>
</feature>
<gene>
    <name evidence="2" type="ORF">NCTC11155_02792</name>
</gene>
<dbReference type="OrthoDB" id="1022507at2"/>
<accession>A0A380Z8S1</accession>
<dbReference type="RefSeq" id="WP_004292063.1">
    <property type="nucleotide sequence ID" value="NZ_CABKNQ010000017.1"/>
</dbReference>
<dbReference type="Proteomes" id="UP000254424">
    <property type="component" value="Unassembled WGS sequence"/>
</dbReference>
<evidence type="ECO:0000256" key="1">
    <source>
        <dbReference type="SAM" id="SignalP"/>
    </source>
</evidence>
<dbReference type="AlphaFoldDB" id="A0A380Z8S1"/>
<feature type="chain" id="PRO_5016731662" evidence="1">
    <location>
        <begin position="25"/>
        <end position="645"/>
    </location>
</feature>
<proteinExistence type="predicted"/>
<evidence type="ECO:0000313" key="2">
    <source>
        <dbReference type="EMBL" id="SUV43399.1"/>
    </source>
</evidence>
<sequence length="645" mass="67908">MKTRHLLVSLIALVAILIASCSEQQPGTGMEVGGTKTLTFRLTTDGQAQTRAPAPSVTGHKLEYILQVLDAGGSILSGYTQRVETGTFDVTLPLGVAYTCLFWAQYIPDAGGGSEFFDTDDLKAVALKKPLTAEDQCQAFCATASVAAADEALTHTVVMKRAVAQVNIKSDTQMTGYSKLTAAYTNVPNTFNVLDNTVTDNTGGVSGDANFDITNFSAAPGTDGKYIYQSAYFLASADGAGSMLNIALNTYITAAPGTPFKTITVNNVPTKKNVRTNVLMDFAATSSTYTYTLDFADFDAPDINRKTVSTWDGTYPAVNTGATYSGGDGSQATPYIIGSATDFAQFAKNTTSKNYRDTYFKLDVDINLNDKPWTPTGNFAGVFDGQHHKITGLKVSIADYRVGLFSQIDARSGPNASVSNLHVSGDVENTKPSEYDCAGGICGDNATGVIANCSFSGSVRGVGIAGGIAGECNGKIISCKSTASVFGKYAGGIAGRNSSGKCSIYGCYNEGVIETEGGNAGGIYGKDDGYDFDIKGCYNIGTVQGRQGGEVLGAITSSSASGSSVMASCYVREKYAIAHATEETVFGSSDWPTSTNNTVWYADPSNDGTYTAGSDGVPTGNYKFWKSLGSWNGGTPEYPKLWWEE</sequence>
<keyword evidence="2" id="KW-0176">Collagen</keyword>
<reference evidence="2 3" key="1">
    <citation type="submission" date="2018-06" db="EMBL/GenBank/DDBJ databases">
        <authorList>
            <consortium name="Pathogen Informatics"/>
            <person name="Doyle S."/>
        </authorList>
    </citation>
    <scope>NUCLEOTIDE SEQUENCE [LARGE SCALE GENOMIC DNA]</scope>
    <source>
        <strain evidence="2 3">NCTC11155</strain>
    </source>
</reference>
<name>A0A380Z8S1_9BACE</name>
<dbReference type="STRING" id="483216.BACEGG_03496"/>
<keyword evidence="1" id="KW-0732">Signal</keyword>
<dbReference type="PROSITE" id="PS51257">
    <property type="entry name" value="PROKAR_LIPOPROTEIN"/>
    <property type="match status" value="1"/>
</dbReference>
<organism evidence="2 3">
    <name type="scientific">Bacteroides eggerthii</name>
    <dbReference type="NCBI Taxonomy" id="28111"/>
    <lineage>
        <taxon>Bacteria</taxon>
        <taxon>Pseudomonadati</taxon>
        <taxon>Bacteroidota</taxon>
        <taxon>Bacteroidia</taxon>
        <taxon>Bacteroidales</taxon>
        <taxon>Bacteroidaceae</taxon>
        <taxon>Bacteroides</taxon>
    </lineage>
</organism>
<dbReference type="EMBL" id="UFSX01000002">
    <property type="protein sequence ID" value="SUV43399.1"/>
    <property type="molecule type" value="Genomic_DNA"/>
</dbReference>